<dbReference type="PANTHER" id="PTHR23501:SF197">
    <property type="entry name" value="COMD"/>
    <property type="match status" value="1"/>
</dbReference>
<feature type="transmembrane region" description="Helical" evidence="6">
    <location>
        <begin position="187"/>
        <end position="209"/>
    </location>
</feature>
<dbReference type="PROSITE" id="PS50850">
    <property type="entry name" value="MFS"/>
    <property type="match status" value="1"/>
</dbReference>
<feature type="transmembrane region" description="Helical" evidence="6">
    <location>
        <begin position="356"/>
        <end position="375"/>
    </location>
</feature>
<evidence type="ECO:0000256" key="4">
    <source>
        <dbReference type="ARBA" id="ARBA00023136"/>
    </source>
</evidence>
<dbReference type="Gene3D" id="1.20.1250.20">
    <property type="entry name" value="MFS general substrate transporter like domains"/>
    <property type="match status" value="1"/>
</dbReference>
<comment type="caution">
    <text evidence="8">The sequence shown here is derived from an EMBL/GenBank/DDBJ whole genome shotgun (WGS) entry which is preliminary data.</text>
</comment>
<feature type="domain" description="Major facilitator superfamily (MFS) profile" evidence="7">
    <location>
        <begin position="34"/>
        <end position="522"/>
    </location>
</feature>
<feature type="transmembrane region" description="Helical" evidence="6">
    <location>
        <begin position="221"/>
        <end position="242"/>
    </location>
</feature>
<dbReference type="InterPro" id="IPR008969">
    <property type="entry name" value="CarboxyPept-like_regulatory"/>
</dbReference>
<feature type="transmembrane region" description="Helical" evidence="6">
    <location>
        <begin position="381"/>
        <end position="399"/>
    </location>
</feature>
<feature type="transmembrane region" description="Helical" evidence="6">
    <location>
        <begin position="129"/>
        <end position="149"/>
    </location>
</feature>
<name>A0ABW2WBU0_9ACTN</name>
<feature type="transmembrane region" description="Helical" evidence="6">
    <location>
        <begin position="35"/>
        <end position="57"/>
    </location>
</feature>
<evidence type="ECO:0000256" key="6">
    <source>
        <dbReference type="SAM" id="Phobius"/>
    </source>
</evidence>
<feature type="transmembrane region" description="Helical" evidence="6">
    <location>
        <begin position="254"/>
        <end position="271"/>
    </location>
</feature>
<sequence length="827" mass="84923">MATTTPSGVRAHAKHSGGHHTGDAPMTHRQIMEALTGLLLGMFVAILSSTIVSNALPQIIKDLGGGQSAYTWVVTASLLTMTASTPLWGKLADLISKKLLVQLALVIFVLGSAAAGLSQNPAMLITFRAVQGIGMGGLSSLAQIILAAMISPRERGRYNGYLGATFATAMVGGPLIGGVITDTDWLGWRWCFYVAVPIAVIALVVLQRTLHLPVVKRQVKVDWAGAFFITAAVCLLLIWVTFAGDKYDWASTQTYAMVGGTLALLALFLLVETKASEPIIPLRLFRNRTITLASLASLFVGIAMFAGTIFFSQYFQLARNESPTMSGVLTIPMIAGLFVSSTVSGQVITRTGRWKAWLLAGGALVTGGLGLLGTIRYDTAYWHVGVYMALLGLGVGMMMQNLVLCTQNQVAPSDLGAASSVVNFFRSLGGAVGVSALGAVLSHRITDHLRDGLATLDPKYAAALAESGSGSGSIPDMDALPGPLRAVVEGAYGHGIADVFLYASPVALLALVFSVFIKEVPLRTTSAMAQAKTAETETEAEAVAPAPAAVAVAEAAPEVSAPAVEQEAPVTGAPTGIPVRGRIRGAEDAPVPQAAVTLISLSGRQLGRSVAQADGSYAVDAPGEGSYVLIASADGFQPQASTIVVNGEPLSYDVLLSGTSGLSGLVRAADGGEPVPDAMVVVTDVRGDLLAGGTTGAQGEFSFAELVPGAVTVAVNAAGFRPSALPVEVGSTGVTRVEVELDAGARVRGVVRAPHGPLADARVTLVDAAGNVVGSATTGADGAYAFTDLDGGEYTVIATGYPPVATSLNLSGAGADGHDIELAHPSE</sequence>
<evidence type="ECO:0000259" key="7">
    <source>
        <dbReference type="PROSITE" id="PS50850"/>
    </source>
</evidence>
<proteinExistence type="predicted"/>
<evidence type="ECO:0000313" key="9">
    <source>
        <dbReference type="Proteomes" id="UP001597023"/>
    </source>
</evidence>
<keyword evidence="2 6" id="KW-0812">Transmembrane</keyword>
<evidence type="ECO:0000256" key="2">
    <source>
        <dbReference type="ARBA" id="ARBA00022692"/>
    </source>
</evidence>
<feature type="transmembrane region" description="Helical" evidence="6">
    <location>
        <begin position="99"/>
        <end position="117"/>
    </location>
</feature>
<keyword evidence="9" id="KW-1185">Reference proteome</keyword>
<reference evidence="9" key="1">
    <citation type="journal article" date="2019" name="Int. J. Syst. Evol. Microbiol.">
        <title>The Global Catalogue of Microorganisms (GCM) 10K type strain sequencing project: providing services to taxonomists for standard genome sequencing and annotation.</title>
        <authorList>
            <consortium name="The Broad Institute Genomics Platform"/>
            <consortium name="The Broad Institute Genome Sequencing Center for Infectious Disease"/>
            <person name="Wu L."/>
            <person name="Ma J."/>
        </authorList>
    </citation>
    <scope>NUCLEOTIDE SEQUENCE [LARGE SCALE GENOMIC DNA]</scope>
    <source>
        <strain evidence="9">CGMCC 4.7400</strain>
    </source>
</reference>
<dbReference type="CDD" id="cd17502">
    <property type="entry name" value="MFS_Azr1_MDR_like"/>
    <property type="match status" value="1"/>
</dbReference>
<feature type="transmembrane region" description="Helical" evidence="6">
    <location>
        <begin position="292"/>
        <end position="315"/>
    </location>
</feature>
<dbReference type="Pfam" id="PF07690">
    <property type="entry name" value="MFS_1"/>
    <property type="match status" value="1"/>
</dbReference>
<dbReference type="Pfam" id="PF13620">
    <property type="entry name" value="CarboxypepD_reg"/>
    <property type="match status" value="3"/>
</dbReference>
<dbReference type="SUPFAM" id="SSF49464">
    <property type="entry name" value="Carboxypeptidase regulatory domain-like"/>
    <property type="match status" value="2"/>
</dbReference>
<dbReference type="Gene3D" id="2.60.40.1120">
    <property type="entry name" value="Carboxypeptidase-like, regulatory domain"/>
    <property type="match status" value="2"/>
</dbReference>
<feature type="region of interest" description="Disordered" evidence="5">
    <location>
        <begin position="1"/>
        <end position="25"/>
    </location>
</feature>
<keyword evidence="4 6" id="KW-0472">Membrane</keyword>
<dbReference type="InterPro" id="IPR013783">
    <property type="entry name" value="Ig-like_fold"/>
</dbReference>
<evidence type="ECO:0000256" key="5">
    <source>
        <dbReference type="SAM" id="MobiDB-lite"/>
    </source>
</evidence>
<dbReference type="PANTHER" id="PTHR23501">
    <property type="entry name" value="MAJOR FACILITATOR SUPERFAMILY"/>
    <property type="match status" value="1"/>
</dbReference>
<evidence type="ECO:0000313" key="8">
    <source>
        <dbReference type="EMBL" id="MFD0316017.1"/>
    </source>
</evidence>
<accession>A0ABW2WBU0</accession>
<evidence type="ECO:0000256" key="3">
    <source>
        <dbReference type="ARBA" id="ARBA00022989"/>
    </source>
</evidence>
<dbReference type="Proteomes" id="UP001597023">
    <property type="component" value="Unassembled WGS sequence"/>
</dbReference>
<feature type="transmembrane region" description="Helical" evidence="6">
    <location>
        <begin position="161"/>
        <end position="181"/>
    </location>
</feature>
<dbReference type="InterPro" id="IPR020846">
    <property type="entry name" value="MFS_dom"/>
</dbReference>
<dbReference type="InterPro" id="IPR011701">
    <property type="entry name" value="MFS"/>
</dbReference>
<dbReference type="Gene3D" id="1.20.1720.10">
    <property type="entry name" value="Multidrug resistance protein D"/>
    <property type="match status" value="1"/>
</dbReference>
<dbReference type="InterPro" id="IPR036259">
    <property type="entry name" value="MFS_trans_sf"/>
</dbReference>
<organism evidence="8 9">
    <name type="scientific">Streptomyces flavalbus</name>
    <dbReference type="NCBI Taxonomy" id="2665155"/>
    <lineage>
        <taxon>Bacteria</taxon>
        <taxon>Bacillati</taxon>
        <taxon>Actinomycetota</taxon>
        <taxon>Actinomycetes</taxon>
        <taxon>Kitasatosporales</taxon>
        <taxon>Streptomycetaceae</taxon>
        <taxon>Streptomyces</taxon>
    </lineage>
</organism>
<evidence type="ECO:0000256" key="1">
    <source>
        <dbReference type="ARBA" id="ARBA00004651"/>
    </source>
</evidence>
<feature type="transmembrane region" description="Helical" evidence="6">
    <location>
        <begin position="327"/>
        <end position="349"/>
    </location>
</feature>
<dbReference type="EMBL" id="JBHTEB010000001">
    <property type="protein sequence ID" value="MFD0316017.1"/>
    <property type="molecule type" value="Genomic_DNA"/>
</dbReference>
<dbReference type="Gene3D" id="2.60.40.10">
    <property type="entry name" value="Immunoglobulins"/>
    <property type="match status" value="1"/>
</dbReference>
<dbReference type="SUPFAM" id="SSF49478">
    <property type="entry name" value="Cna protein B-type domain"/>
    <property type="match status" value="1"/>
</dbReference>
<gene>
    <name evidence="8" type="ORF">ACFQZ6_17680</name>
</gene>
<feature type="transmembrane region" description="Helical" evidence="6">
    <location>
        <begin position="499"/>
        <end position="517"/>
    </location>
</feature>
<dbReference type="SUPFAM" id="SSF103473">
    <property type="entry name" value="MFS general substrate transporter"/>
    <property type="match status" value="1"/>
</dbReference>
<comment type="subcellular location">
    <subcellularLocation>
        <location evidence="1">Cell membrane</location>
        <topology evidence="1">Multi-pass membrane protein</topology>
    </subcellularLocation>
</comment>
<dbReference type="RefSeq" id="WP_381610073.1">
    <property type="nucleotide sequence ID" value="NZ_JBHTEB010000001.1"/>
</dbReference>
<protein>
    <submittedName>
        <fullName evidence="8">MFS transporter</fullName>
    </submittedName>
</protein>
<dbReference type="PRINTS" id="PR01036">
    <property type="entry name" value="TCRTETB"/>
</dbReference>
<keyword evidence="3 6" id="KW-1133">Transmembrane helix</keyword>
<feature type="transmembrane region" description="Helical" evidence="6">
    <location>
        <begin position="69"/>
        <end position="87"/>
    </location>
</feature>